<dbReference type="Proteomes" id="UP000660024">
    <property type="component" value="Unassembled WGS sequence"/>
</dbReference>
<proteinExistence type="inferred from homology"/>
<feature type="transmembrane region" description="Helical" evidence="6">
    <location>
        <begin position="12"/>
        <end position="36"/>
    </location>
</feature>
<accession>A0ABS1BNB3</accession>
<name>A0ABS1BNB3_9SPHI</name>
<keyword evidence="8" id="KW-1185">Reference proteome</keyword>
<comment type="similarity">
    <text evidence="2">Belongs to the TerC family.</text>
</comment>
<dbReference type="PANTHER" id="PTHR30238:SF4">
    <property type="entry name" value="SLL1022 PROTEIN"/>
    <property type="match status" value="1"/>
</dbReference>
<evidence type="ECO:0000256" key="3">
    <source>
        <dbReference type="ARBA" id="ARBA00022692"/>
    </source>
</evidence>
<evidence type="ECO:0000313" key="8">
    <source>
        <dbReference type="Proteomes" id="UP000660024"/>
    </source>
</evidence>
<evidence type="ECO:0000256" key="4">
    <source>
        <dbReference type="ARBA" id="ARBA00022989"/>
    </source>
</evidence>
<dbReference type="Pfam" id="PF03741">
    <property type="entry name" value="TerC"/>
    <property type="match status" value="1"/>
</dbReference>
<comment type="caution">
    <text evidence="7">The sequence shown here is derived from an EMBL/GenBank/DDBJ whole genome shotgun (WGS) entry which is preliminary data.</text>
</comment>
<reference evidence="7 8" key="1">
    <citation type="submission" date="2020-12" db="EMBL/GenBank/DDBJ databases">
        <title>Bacterial novel species Pedobacter sp. SD-b isolated from soil.</title>
        <authorList>
            <person name="Jung H.-Y."/>
        </authorList>
    </citation>
    <scope>NUCLEOTIDE SEQUENCE [LARGE SCALE GENOMIC DNA]</scope>
    <source>
        <strain evidence="7 8">SD-b</strain>
    </source>
</reference>
<evidence type="ECO:0000256" key="6">
    <source>
        <dbReference type="SAM" id="Phobius"/>
    </source>
</evidence>
<feature type="transmembrane region" description="Helical" evidence="6">
    <location>
        <begin position="93"/>
        <end position="111"/>
    </location>
</feature>
<keyword evidence="3 6" id="KW-0812">Transmembrane</keyword>
<keyword evidence="4 6" id="KW-1133">Transmembrane helix</keyword>
<gene>
    <name evidence="7" type="ORF">I5M32_15540</name>
</gene>
<feature type="transmembrane region" description="Helical" evidence="6">
    <location>
        <begin position="48"/>
        <end position="73"/>
    </location>
</feature>
<evidence type="ECO:0000313" key="7">
    <source>
        <dbReference type="EMBL" id="MBK0384380.1"/>
    </source>
</evidence>
<dbReference type="InterPro" id="IPR005496">
    <property type="entry name" value="Integral_membrane_TerC"/>
</dbReference>
<dbReference type="EMBL" id="JAEHFY010000029">
    <property type="protein sequence ID" value="MBK0384380.1"/>
    <property type="molecule type" value="Genomic_DNA"/>
</dbReference>
<sequence length="259" mass="28563">MEWISNPEIWISLLTLTVLEIVLGIDNIVFISILSGKLPKEQQAKGRTVGLGLAMVTRVLLLLSLSWVMGLTAPLFNMADWIGLTSQPLLEKTAISGRDLILIIGGLFLIYKSTHEIHEKLEGQEENATVKKVHSFTGVIIQILILDIVFSLDSVITAVGMANEIWVMIAAVIIAVIVMMFSSTAISTFVNDHPTVKMLALSFLLLIGVSLLAEGFEQHIPKGYIYFAMAFSVLVEVLNLKMKGKSKPLELRKTPHPEK</sequence>
<dbReference type="RefSeq" id="WP_200587995.1">
    <property type="nucleotide sequence ID" value="NZ_JAEHFY010000029.1"/>
</dbReference>
<organism evidence="7 8">
    <name type="scientific">Pedobacter segetis</name>
    <dbReference type="NCBI Taxonomy" id="2793069"/>
    <lineage>
        <taxon>Bacteria</taxon>
        <taxon>Pseudomonadati</taxon>
        <taxon>Bacteroidota</taxon>
        <taxon>Sphingobacteriia</taxon>
        <taxon>Sphingobacteriales</taxon>
        <taxon>Sphingobacteriaceae</taxon>
        <taxon>Pedobacter</taxon>
    </lineage>
</organism>
<evidence type="ECO:0000256" key="5">
    <source>
        <dbReference type="ARBA" id="ARBA00023136"/>
    </source>
</evidence>
<feature type="transmembrane region" description="Helical" evidence="6">
    <location>
        <begin position="223"/>
        <end position="240"/>
    </location>
</feature>
<feature type="transmembrane region" description="Helical" evidence="6">
    <location>
        <begin position="198"/>
        <end position="217"/>
    </location>
</feature>
<feature type="transmembrane region" description="Helical" evidence="6">
    <location>
        <begin position="165"/>
        <end position="186"/>
    </location>
</feature>
<feature type="transmembrane region" description="Helical" evidence="6">
    <location>
        <begin position="139"/>
        <end position="159"/>
    </location>
</feature>
<comment type="subcellular location">
    <subcellularLocation>
        <location evidence="1">Membrane</location>
        <topology evidence="1">Multi-pass membrane protein</topology>
    </subcellularLocation>
</comment>
<dbReference type="PANTHER" id="PTHR30238">
    <property type="entry name" value="MEMBRANE BOUND PREDICTED REDOX MODULATOR"/>
    <property type="match status" value="1"/>
</dbReference>
<evidence type="ECO:0000256" key="2">
    <source>
        <dbReference type="ARBA" id="ARBA00007511"/>
    </source>
</evidence>
<evidence type="ECO:0000256" key="1">
    <source>
        <dbReference type="ARBA" id="ARBA00004141"/>
    </source>
</evidence>
<keyword evidence="5 6" id="KW-0472">Membrane</keyword>
<protein>
    <submittedName>
        <fullName evidence="7">TerC family protein</fullName>
    </submittedName>
</protein>